<keyword evidence="4 6" id="KW-1133">Transmembrane helix</keyword>
<dbReference type="InterPro" id="IPR001123">
    <property type="entry name" value="LeuE-type"/>
</dbReference>
<proteinExistence type="predicted"/>
<feature type="transmembrane region" description="Helical" evidence="6">
    <location>
        <begin position="74"/>
        <end position="92"/>
    </location>
</feature>
<evidence type="ECO:0000256" key="2">
    <source>
        <dbReference type="ARBA" id="ARBA00022475"/>
    </source>
</evidence>
<comment type="caution">
    <text evidence="7">The sequence shown here is derived from an EMBL/GenBank/DDBJ whole genome shotgun (WGS) entry which is preliminary data.</text>
</comment>
<evidence type="ECO:0000256" key="4">
    <source>
        <dbReference type="ARBA" id="ARBA00022989"/>
    </source>
</evidence>
<keyword evidence="2" id="KW-1003">Cell membrane</keyword>
<dbReference type="GO" id="GO:0005886">
    <property type="term" value="C:plasma membrane"/>
    <property type="evidence" value="ECO:0007669"/>
    <property type="project" value="UniProtKB-SubCell"/>
</dbReference>
<sequence length="217" mass="23063">MTEIATILSILGVFLLGAMSPGPSFVVVSRIAVAGERTDGLAAAIGMGVGGFIFATIAVAGLTALLVQVAWLDIFLRIAGGAYLLWIGIKIWRGAHEPIEIAGDASARAGSFWRALRRALLVQLANPKTAIFYASMFAAMLPASPPLWMLLVLPPLLFLNEFVWYAVVAFAFSASRPRSAYLSTKHWIDRAAGAVVGALGLKLMWEGMAAARRGFSG</sequence>
<comment type="subcellular location">
    <subcellularLocation>
        <location evidence="1">Cell membrane</location>
        <topology evidence="1">Multi-pass membrane protein</topology>
    </subcellularLocation>
</comment>
<gene>
    <name evidence="7" type="ORF">AU467_19350</name>
</gene>
<feature type="transmembrane region" description="Helical" evidence="6">
    <location>
        <begin position="130"/>
        <end position="150"/>
    </location>
</feature>
<name>A0A117N3X0_RHILI</name>
<keyword evidence="5 6" id="KW-0472">Membrane</keyword>
<evidence type="ECO:0000256" key="1">
    <source>
        <dbReference type="ARBA" id="ARBA00004651"/>
    </source>
</evidence>
<evidence type="ECO:0000313" key="7">
    <source>
        <dbReference type="EMBL" id="KUM26885.1"/>
    </source>
</evidence>
<dbReference type="EMBL" id="LPWA01000101">
    <property type="protein sequence ID" value="KUM26885.1"/>
    <property type="molecule type" value="Genomic_DNA"/>
</dbReference>
<feature type="transmembrane region" description="Helical" evidence="6">
    <location>
        <begin position="157"/>
        <end position="175"/>
    </location>
</feature>
<accession>A0A117N3X0</accession>
<evidence type="ECO:0000256" key="6">
    <source>
        <dbReference type="SAM" id="Phobius"/>
    </source>
</evidence>
<protein>
    <submittedName>
        <fullName evidence="7">Threonine transporter</fullName>
    </submittedName>
</protein>
<evidence type="ECO:0000256" key="3">
    <source>
        <dbReference type="ARBA" id="ARBA00022692"/>
    </source>
</evidence>
<dbReference type="PANTHER" id="PTHR30086:SF19">
    <property type="entry name" value="THREONINE EFFLUX PROTEIN"/>
    <property type="match status" value="1"/>
</dbReference>
<dbReference type="OrthoDB" id="7346064at2"/>
<dbReference type="Proteomes" id="UP000053176">
    <property type="component" value="Unassembled WGS sequence"/>
</dbReference>
<reference evidence="7 8" key="1">
    <citation type="submission" date="2015-12" db="EMBL/GenBank/DDBJ databases">
        <title>Draft genome sequence of Mesorhizobium sp. UFLA 01-765, a multitolerant efficient symbiont and plant-growth promoting strain isolated from Zn-mining soil using Leucaena leucocephala as a trap plant.</title>
        <authorList>
            <person name="Rangel W.M."/>
            <person name="Thijs S."/>
            <person name="Longatti S.M."/>
            <person name="Moreira F.M."/>
            <person name="Weyens N."/>
            <person name="Vangronsveld J."/>
            <person name="Van Hamme J.D."/>
            <person name="Bottos E.M."/>
            <person name="Rineau F."/>
        </authorList>
    </citation>
    <scope>NUCLEOTIDE SEQUENCE [LARGE SCALE GENOMIC DNA]</scope>
    <source>
        <strain evidence="7 8">UFLA 01-765</strain>
    </source>
</reference>
<dbReference type="GO" id="GO:0015171">
    <property type="term" value="F:amino acid transmembrane transporter activity"/>
    <property type="evidence" value="ECO:0007669"/>
    <property type="project" value="TreeGrafter"/>
</dbReference>
<organism evidence="7 8">
    <name type="scientific">Rhizobium loti</name>
    <name type="common">Mesorhizobium loti</name>
    <dbReference type="NCBI Taxonomy" id="381"/>
    <lineage>
        <taxon>Bacteria</taxon>
        <taxon>Pseudomonadati</taxon>
        <taxon>Pseudomonadota</taxon>
        <taxon>Alphaproteobacteria</taxon>
        <taxon>Hyphomicrobiales</taxon>
        <taxon>Phyllobacteriaceae</taxon>
        <taxon>Mesorhizobium</taxon>
    </lineage>
</organism>
<keyword evidence="3 6" id="KW-0812">Transmembrane</keyword>
<evidence type="ECO:0000256" key="5">
    <source>
        <dbReference type="ARBA" id="ARBA00023136"/>
    </source>
</evidence>
<dbReference type="AlphaFoldDB" id="A0A117N3X0"/>
<feature type="transmembrane region" description="Helical" evidence="6">
    <location>
        <begin position="44"/>
        <end position="67"/>
    </location>
</feature>
<dbReference type="PANTHER" id="PTHR30086">
    <property type="entry name" value="ARGININE EXPORTER PROTEIN ARGO"/>
    <property type="match status" value="1"/>
</dbReference>
<evidence type="ECO:0000313" key="8">
    <source>
        <dbReference type="Proteomes" id="UP000053176"/>
    </source>
</evidence>
<dbReference type="Pfam" id="PF01810">
    <property type="entry name" value="LysE"/>
    <property type="match status" value="1"/>
</dbReference>